<sequence length="70" mass="7690">MEEGASSSSGEDSDELINNNGRVEEKRRERVVSKGSQLYSGAVKQGMKKNNIRGKNIDWMNASNGKCLSL</sequence>
<dbReference type="AlphaFoldDB" id="A0A7T8QWG8"/>
<dbReference type="EMBL" id="CP045891">
    <property type="protein sequence ID" value="QQP57634.1"/>
    <property type="molecule type" value="Genomic_DNA"/>
</dbReference>
<evidence type="ECO:0000313" key="2">
    <source>
        <dbReference type="EMBL" id="QQP57634.1"/>
    </source>
</evidence>
<gene>
    <name evidence="2" type="ORF">FKW44_002684</name>
</gene>
<feature type="compositionally biased region" description="Low complexity" evidence="1">
    <location>
        <begin position="1"/>
        <end position="10"/>
    </location>
</feature>
<evidence type="ECO:0000313" key="3">
    <source>
        <dbReference type="Proteomes" id="UP000595437"/>
    </source>
</evidence>
<accession>A0A7T8QWG8</accession>
<protein>
    <submittedName>
        <fullName evidence="2">Uncharacterized protein</fullName>
    </submittedName>
</protein>
<proteinExistence type="predicted"/>
<dbReference type="Proteomes" id="UP000595437">
    <property type="component" value="Chromosome 2"/>
</dbReference>
<organism evidence="2 3">
    <name type="scientific">Caligus rogercresseyi</name>
    <name type="common">Sea louse</name>
    <dbReference type="NCBI Taxonomy" id="217165"/>
    <lineage>
        <taxon>Eukaryota</taxon>
        <taxon>Metazoa</taxon>
        <taxon>Ecdysozoa</taxon>
        <taxon>Arthropoda</taxon>
        <taxon>Crustacea</taxon>
        <taxon>Multicrustacea</taxon>
        <taxon>Hexanauplia</taxon>
        <taxon>Copepoda</taxon>
        <taxon>Siphonostomatoida</taxon>
        <taxon>Caligidae</taxon>
        <taxon>Caligus</taxon>
    </lineage>
</organism>
<feature type="region of interest" description="Disordered" evidence="1">
    <location>
        <begin position="1"/>
        <end position="34"/>
    </location>
</feature>
<feature type="compositionally biased region" description="Basic and acidic residues" evidence="1">
    <location>
        <begin position="22"/>
        <end position="32"/>
    </location>
</feature>
<reference evidence="3" key="1">
    <citation type="submission" date="2021-01" db="EMBL/GenBank/DDBJ databases">
        <title>Caligus Genome Assembly.</title>
        <authorList>
            <person name="Gallardo-Escarate C."/>
        </authorList>
    </citation>
    <scope>NUCLEOTIDE SEQUENCE [LARGE SCALE GENOMIC DNA]</scope>
</reference>
<keyword evidence="3" id="KW-1185">Reference proteome</keyword>
<name>A0A7T8QWG8_CALRO</name>
<evidence type="ECO:0000256" key="1">
    <source>
        <dbReference type="SAM" id="MobiDB-lite"/>
    </source>
</evidence>